<dbReference type="eggNOG" id="ENOG5030CKG">
    <property type="taxonomic scope" value="Bacteria"/>
</dbReference>
<dbReference type="STRING" id="1329250.WOSG25_190210"/>
<evidence type="ECO:0000313" key="3">
    <source>
        <dbReference type="Proteomes" id="UP000030643"/>
    </source>
</evidence>
<dbReference type="Proteomes" id="UP000030643">
    <property type="component" value="Unassembled WGS sequence"/>
</dbReference>
<keyword evidence="1" id="KW-0812">Transmembrane</keyword>
<organism evidence="2 3">
    <name type="scientific">Weissella oryzae (strain DSM 25784 / JCM 18191 / LMG 30913 / SG25)</name>
    <dbReference type="NCBI Taxonomy" id="1329250"/>
    <lineage>
        <taxon>Bacteria</taxon>
        <taxon>Bacillati</taxon>
        <taxon>Bacillota</taxon>
        <taxon>Bacilli</taxon>
        <taxon>Lactobacillales</taxon>
        <taxon>Lactobacillaceae</taxon>
        <taxon>Weissella</taxon>
    </lineage>
</organism>
<sequence>MDLYSSIKPAIITILMFAAVIYAVFKFFKKETRAMWIGIGIAAVLLYFIKSPQEALSSFDGLIKLVLNWISSLGG</sequence>
<accession>A0A069CXG1</accession>
<name>A0A069CXG1_WEIOS</name>
<dbReference type="RefSeq" id="WP_027699823.1">
    <property type="nucleotide sequence ID" value="NZ_DF820502.1"/>
</dbReference>
<reference evidence="3" key="1">
    <citation type="journal article" date="2014" name="Genome Announc.">
        <title>Draft genome sequence of Weissella oryzae SG25T, isolated from fermented rice grains.</title>
        <authorList>
            <person name="Tanizawa Y."/>
            <person name="Fujisawa T."/>
            <person name="Mochizuki T."/>
            <person name="Kaminuma E."/>
            <person name="Suzuki Y."/>
            <person name="Nakamura Y."/>
            <person name="Tohno M."/>
        </authorList>
    </citation>
    <scope>NUCLEOTIDE SEQUENCE [LARGE SCALE GENOMIC DNA]</scope>
    <source>
        <strain evidence="3">DSM 25784 / JCM 18191 / LMG 30913 / SG25</strain>
    </source>
</reference>
<dbReference type="InterPro" id="IPR049746">
    <property type="entry name" value="TcpD-like_C"/>
</dbReference>
<protein>
    <submittedName>
        <fullName evidence="2">Uncharacterized protein</fullName>
    </submittedName>
</protein>
<evidence type="ECO:0000256" key="1">
    <source>
        <dbReference type="SAM" id="Phobius"/>
    </source>
</evidence>
<dbReference type="NCBIfam" id="NF040686">
    <property type="entry name" value="TcpD_dom"/>
    <property type="match status" value="1"/>
</dbReference>
<feature type="transmembrane region" description="Helical" evidence="1">
    <location>
        <begin position="6"/>
        <end position="25"/>
    </location>
</feature>
<proteinExistence type="predicted"/>
<keyword evidence="3" id="KW-1185">Reference proteome</keyword>
<dbReference type="AlphaFoldDB" id="A0A069CXG1"/>
<feature type="transmembrane region" description="Helical" evidence="1">
    <location>
        <begin position="32"/>
        <end position="49"/>
    </location>
</feature>
<gene>
    <name evidence="2" type="ORF">WOSG25_190210</name>
</gene>
<evidence type="ECO:0000313" key="2">
    <source>
        <dbReference type="EMBL" id="GAK31913.1"/>
    </source>
</evidence>
<keyword evidence="1" id="KW-1133">Transmembrane helix</keyword>
<keyword evidence="1" id="KW-0472">Membrane</keyword>
<dbReference type="EMBL" id="DF820502">
    <property type="protein sequence ID" value="GAK31913.1"/>
    <property type="molecule type" value="Genomic_DNA"/>
</dbReference>
<dbReference type="OrthoDB" id="2142362at2"/>